<dbReference type="Proteomes" id="UP001057455">
    <property type="component" value="Unassembled WGS sequence"/>
</dbReference>
<keyword evidence="3" id="KW-1185">Reference proteome</keyword>
<comment type="caution">
    <text evidence="2">The sequence shown here is derived from an EMBL/GenBank/DDBJ whole genome shotgun (WGS) entry which is preliminary data.</text>
</comment>
<dbReference type="AlphaFoldDB" id="A0A9W5TDR5"/>
<dbReference type="GO" id="GO:0012507">
    <property type="term" value="C:ER to Golgi transport vesicle membrane"/>
    <property type="evidence" value="ECO:0007669"/>
    <property type="project" value="TreeGrafter"/>
</dbReference>
<dbReference type="PANTHER" id="PTHR13402:SF6">
    <property type="entry name" value="SECRETORY 16, ISOFORM I"/>
    <property type="match status" value="1"/>
</dbReference>
<name>A0A9W5TDR5_BABOV</name>
<dbReference type="GO" id="GO:0070971">
    <property type="term" value="C:endoplasmic reticulum exit site"/>
    <property type="evidence" value="ECO:0007669"/>
    <property type="project" value="TreeGrafter"/>
</dbReference>
<dbReference type="OrthoDB" id="8918678at2759"/>
<evidence type="ECO:0000313" key="3">
    <source>
        <dbReference type="Proteomes" id="UP001057455"/>
    </source>
</evidence>
<reference evidence="2" key="1">
    <citation type="submission" date="2019-12" db="EMBL/GenBank/DDBJ databases">
        <title>Genome sequence of Babesia ovis.</title>
        <authorList>
            <person name="Yamagishi J."/>
            <person name="Sevinc F."/>
            <person name="Xuan X."/>
        </authorList>
    </citation>
    <scope>NUCLEOTIDE SEQUENCE</scope>
    <source>
        <strain evidence="2">Selcuk</strain>
    </source>
</reference>
<sequence length="134" mass="15084">MQNYFWGLLRGKNAEETGDFTEAHMGEDNNFYYNEELKRWVVRGEEDKVANDEGESPPPLPVSENNETTTAPPTPSATKRGALTSDQLYTKIPGIEVVESKENVEVIPLIPLTAKSQFIPERGNDNADDYDFMN</sequence>
<accession>A0A9W5TDR5</accession>
<gene>
    <name evidence="2" type="ORF">BaOVIS_033100</name>
</gene>
<dbReference type="GO" id="GO:0070973">
    <property type="term" value="P:protein localization to endoplasmic reticulum exit site"/>
    <property type="evidence" value="ECO:0007669"/>
    <property type="project" value="TreeGrafter"/>
</dbReference>
<dbReference type="PANTHER" id="PTHR13402">
    <property type="entry name" value="RGPR-RELATED"/>
    <property type="match status" value="1"/>
</dbReference>
<organism evidence="2 3">
    <name type="scientific">Babesia ovis</name>
    <dbReference type="NCBI Taxonomy" id="5869"/>
    <lineage>
        <taxon>Eukaryota</taxon>
        <taxon>Sar</taxon>
        <taxon>Alveolata</taxon>
        <taxon>Apicomplexa</taxon>
        <taxon>Aconoidasida</taxon>
        <taxon>Piroplasmida</taxon>
        <taxon>Babesiidae</taxon>
        <taxon>Babesia</taxon>
    </lineage>
</organism>
<dbReference type="GO" id="GO:0007030">
    <property type="term" value="P:Golgi organization"/>
    <property type="evidence" value="ECO:0007669"/>
    <property type="project" value="TreeGrafter"/>
</dbReference>
<proteinExistence type="predicted"/>
<dbReference type="EMBL" id="BLIY01000025">
    <property type="protein sequence ID" value="GFE55906.1"/>
    <property type="molecule type" value="Genomic_DNA"/>
</dbReference>
<protein>
    <submittedName>
        <fullName evidence="2">Uncharacterized protein</fullName>
    </submittedName>
</protein>
<evidence type="ECO:0000256" key="1">
    <source>
        <dbReference type="SAM" id="MobiDB-lite"/>
    </source>
</evidence>
<evidence type="ECO:0000313" key="2">
    <source>
        <dbReference type="EMBL" id="GFE55906.1"/>
    </source>
</evidence>
<feature type="region of interest" description="Disordered" evidence="1">
    <location>
        <begin position="44"/>
        <end position="85"/>
    </location>
</feature>